<dbReference type="Pfam" id="PF22003">
    <property type="entry name" value="MrkDrd"/>
    <property type="match status" value="1"/>
</dbReference>
<dbReference type="AlphaFoldDB" id="A0A9X8D1C0"/>
<keyword evidence="1 2" id="KW-0732">Signal</keyword>
<dbReference type="GO" id="GO:0043709">
    <property type="term" value="P:cell adhesion involved in single-species biofilm formation"/>
    <property type="evidence" value="ECO:0007669"/>
    <property type="project" value="TreeGrafter"/>
</dbReference>
<feature type="signal peptide" evidence="2">
    <location>
        <begin position="1"/>
        <end position="26"/>
    </location>
</feature>
<feature type="chain" id="PRO_5040957187" evidence="2">
    <location>
        <begin position="27"/>
        <end position="329"/>
    </location>
</feature>
<dbReference type="RefSeq" id="WP_119556648.1">
    <property type="nucleotide sequence ID" value="NZ_QXMN01000036.1"/>
</dbReference>
<protein>
    <submittedName>
        <fullName evidence="5">Type 1 fimbrial protein</fullName>
    </submittedName>
</protein>
<evidence type="ECO:0000256" key="1">
    <source>
        <dbReference type="ARBA" id="ARBA00022729"/>
    </source>
</evidence>
<dbReference type="Proteomes" id="UP000265619">
    <property type="component" value="Unassembled WGS sequence"/>
</dbReference>
<reference evidence="5 6" key="1">
    <citation type="submission" date="2018-09" db="EMBL/GenBank/DDBJ databases">
        <title>Acidovorax cavernicola nov. sp. isolated from Gruta de las Maravillas (Aracena, Spain).</title>
        <authorList>
            <person name="Jurado V."/>
            <person name="Gutierrez-Patricio S."/>
            <person name="Gonzalez-Pimentel J.L."/>
            <person name="Miller A.Z."/>
            <person name="Laiz L."/>
            <person name="Saiz-Jimenez C."/>
        </authorList>
    </citation>
    <scope>NUCLEOTIDE SEQUENCE [LARGE SCALE GENOMIC DNA]</scope>
    <source>
        <strain evidence="5 6">1011MAR4D40.2</strain>
    </source>
</reference>
<dbReference type="InterPro" id="IPR050263">
    <property type="entry name" value="Bact_Fimbrial_Adh_Pro"/>
</dbReference>
<keyword evidence="6" id="KW-1185">Reference proteome</keyword>
<evidence type="ECO:0000313" key="6">
    <source>
        <dbReference type="Proteomes" id="UP000265619"/>
    </source>
</evidence>
<dbReference type="PANTHER" id="PTHR33420:SF3">
    <property type="entry name" value="FIMBRIAL SUBUNIT ELFA"/>
    <property type="match status" value="1"/>
</dbReference>
<evidence type="ECO:0000256" key="2">
    <source>
        <dbReference type="SAM" id="SignalP"/>
    </source>
</evidence>
<dbReference type="Gene3D" id="2.60.40.1090">
    <property type="entry name" value="Fimbrial-type adhesion domain"/>
    <property type="match status" value="1"/>
</dbReference>
<dbReference type="InterPro" id="IPR036937">
    <property type="entry name" value="Adhesion_dom_fimbrial_sf"/>
</dbReference>
<evidence type="ECO:0000313" key="5">
    <source>
        <dbReference type="EMBL" id="RIX76069.1"/>
    </source>
</evidence>
<comment type="caution">
    <text evidence="5">The sequence shown here is derived from an EMBL/GenBank/DDBJ whole genome shotgun (WGS) entry which is preliminary data.</text>
</comment>
<dbReference type="PANTHER" id="PTHR33420">
    <property type="entry name" value="FIMBRIAL SUBUNIT ELFA-RELATED"/>
    <property type="match status" value="1"/>
</dbReference>
<gene>
    <name evidence="5" type="ORF">D3H34_23455</name>
</gene>
<accession>A0A9X8D1C0</accession>
<evidence type="ECO:0000259" key="3">
    <source>
        <dbReference type="Pfam" id="PF00419"/>
    </source>
</evidence>
<feature type="domain" description="MrkD-like receptor binding" evidence="4">
    <location>
        <begin position="45"/>
        <end position="158"/>
    </location>
</feature>
<dbReference type="GO" id="GO:0009289">
    <property type="term" value="C:pilus"/>
    <property type="evidence" value="ECO:0007669"/>
    <property type="project" value="InterPro"/>
</dbReference>
<dbReference type="EMBL" id="QXMN01000036">
    <property type="protein sequence ID" value="RIX76069.1"/>
    <property type="molecule type" value="Genomic_DNA"/>
</dbReference>
<dbReference type="InterPro" id="IPR008966">
    <property type="entry name" value="Adhesion_dom_sf"/>
</dbReference>
<dbReference type="InterPro" id="IPR054160">
    <property type="entry name" value="MrkD_recept-bd"/>
</dbReference>
<dbReference type="Pfam" id="PF00419">
    <property type="entry name" value="Fimbrial"/>
    <property type="match status" value="1"/>
</dbReference>
<name>A0A9X8D1C0_9BURK</name>
<evidence type="ECO:0000259" key="4">
    <source>
        <dbReference type="Pfam" id="PF22003"/>
    </source>
</evidence>
<proteinExistence type="predicted"/>
<dbReference type="OrthoDB" id="8678921at2"/>
<dbReference type="Gene3D" id="2.60.40.3310">
    <property type="match status" value="1"/>
</dbReference>
<dbReference type="SUPFAM" id="SSF49401">
    <property type="entry name" value="Bacterial adhesins"/>
    <property type="match status" value="1"/>
</dbReference>
<sequence length="329" mass="34484">MKKLLHMAMTAGAFILLNAVSTHAQAQEPCADPFRYDLMGPATISFNPRVDVGSTLWSGAVSAVSSGGGCTVPSATYTMYFEGTAGQAGTQLYETGIPGIAYRLKFGAFCTTNWWPAQCTMKFGALAVFSHALTIELVKTGPITGGGVLTGTYGKWFGGAARHVYKVYSWSGATTLRPIVPTCAVMSESRSISVGLGDGIPARTFTGMGTHSTAAPFHIALQCSGGDEGKTTGVHVTLTDQTNPANRSNILSLTRDSTATGIGIQVLKDSTVLSFGPDSSEAGNMNQWSAGEAANGVFTIPLSARYVQNDWLVRGGKASGRATFTMSYQ</sequence>
<feature type="domain" description="Fimbrial-type adhesion" evidence="3">
    <location>
        <begin position="180"/>
        <end position="329"/>
    </location>
</feature>
<organism evidence="5 6">
    <name type="scientific">Acidovorax cavernicola</name>
    <dbReference type="NCBI Taxonomy" id="1675792"/>
    <lineage>
        <taxon>Bacteria</taxon>
        <taxon>Pseudomonadati</taxon>
        <taxon>Pseudomonadota</taxon>
        <taxon>Betaproteobacteria</taxon>
        <taxon>Burkholderiales</taxon>
        <taxon>Comamonadaceae</taxon>
        <taxon>Acidovorax</taxon>
    </lineage>
</organism>
<dbReference type="InterPro" id="IPR000259">
    <property type="entry name" value="Adhesion_dom_fimbrial"/>
</dbReference>